<evidence type="ECO:0000313" key="2">
    <source>
        <dbReference type="Proteomes" id="UP000036681"/>
    </source>
</evidence>
<reference evidence="3" key="1">
    <citation type="submission" date="2017-02" db="UniProtKB">
        <authorList>
            <consortium name="WormBaseParasite"/>
        </authorList>
    </citation>
    <scope>IDENTIFICATION</scope>
</reference>
<sequence>MATNIVKQHATWRPHIVPKFTNLFILRQTDNNTTAKASEYSRDDTRSHKRKNSIGEKHDALQSSTFNSVCTMDKPDERRFKDSTF</sequence>
<dbReference type="AlphaFoldDB" id="A0A0M3HYJ2"/>
<name>A0A0M3HYJ2_ASCLU</name>
<keyword evidence="2" id="KW-1185">Reference proteome</keyword>
<proteinExistence type="predicted"/>
<feature type="region of interest" description="Disordered" evidence="1">
    <location>
        <begin position="31"/>
        <end position="72"/>
    </location>
</feature>
<organism evidence="2 3">
    <name type="scientific">Ascaris lumbricoides</name>
    <name type="common">Giant roundworm</name>
    <dbReference type="NCBI Taxonomy" id="6252"/>
    <lineage>
        <taxon>Eukaryota</taxon>
        <taxon>Metazoa</taxon>
        <taxon>Ecdysozoa</taxon>
        <taxon>Nematoda</taxon>
        <taxon>Chromadorea</taxon>
        <taxon>Rhabditida</taxon>
        <taxon>Spirurina</taxon>
        <taxon>Ascaridomorpha</taxon>
        <taxon>Ascaridoidea</taxon>
        <taxon>Ascarididae</taxon>
        <taxon>Ascaris</taxon>
    </lineage>
</organism>
<evidence type="ECO:0000256" key="1">
    <source>
        <dbReference type="SAM" id="MobiDB-lite"/>
    </source>
</evidence>
<feature type="compositionally biased region" description="Polar residues" evidence="1">
    <location>
        <begin position="61"/>
        <end position="70"/>
    </location>
</feature>
<dbReference type="Proteomes" id="UP000036681">
    <property type="component" value="Unplaced"/>
</dbReference>
<evidence type="ECO:0000313" key="3">
    <source>
        <dbReference type="WBParaSite" id="ALUE_0000859801-mRNA-1"/>
    </source>
</evidence>
<accession>A0A0M3HYJ2</accession>
<protein>
    <submittedName>
        <fullName evidence="3">Ovule protein</fullName>
    </submittedName>
</protein>
<dbReference type="WBParaSite" id="ALUE_0000859801-mRNA-1">
    <property type="protein sequence ID" value="ALUE_0000859801-mRNA-1"/>
    <property type="gene ID" value="ALUE_0000859801"/>
</dbReference>